<gene>
    <name evidence="2" type="ORF">L2737_19130</name>
</gene>
<evidence type="ECO:0000313" key="3">
    <source>
        <dbReference type="Proteomes" id="UP001202134"/>
    </source>
</evidence>
<reference evidence="2 3" key="1">
    <citation type="submission" date="2022-01" db="EMBL/GenBank/DDBJ databases">
        <title>Whole genome-based taxonomy of the Shewanellaceae.</title>
        <authorList>
            <person name="Martin-Rodriguez A.J."/>
        </authorList>
    </citation>
    <scope>NUCLEOTIDE SEQUENCE [LARGE SCALE GENOMIC DNA]</scope>
    <source>
        <strain evidence="2 3">DSM 24955</strain>
    </source>
</reference>
<dbReference type="RefSeq" id="WP_248956795.1">
    <property type="nucleotide sequence ID" value="NZ_JAKIKU010000014.1"/>
</dbReference>
<keyword evidence="1" id="KW-1133">Transmembrane helix</keyword>
<dbReference type="EMBL" id="JAKIKU010000014">
    <property type="protein sequence ID" value="MCL1047418.1"/>
    <property type="molecule type" value="Genomic_DNA"/>
</dbReference>
<feature type="transmembrane region" description="Helical" evidence="1">
    <location>
        <begin position="27"/>
        <end position="46"/>
    </location>
</feature>
<comment type="caution">
    <text evidence="2">The sequence shown here is derived from an EMBL/GenBank/DDBJ whole genome shotgun (WGS) entry which is preliminary data.</text>
</comment>
<evidence type="ECO:0000313" key="2">
    <source>
        <dbReference type="EMBL" id="MCL1047418.1"/>
    </source>
</evidence>
<feature type="transmembrane region" description="Helical" evidence="1">
    <location>
        <begin position="77"/>
        <end position="97"/>
    </location>
</feature>
<evidence type="ECO:0008006" key="4">
    <source>
        <dbReference type="Google" id="ProtNLM"/>
    </source>
</evidence>
<keyword evidence="1" id="KW-0472">Membrane</keyword>
<keyword evidence="3" id="KW-1185">Reference proteome</keyword>
<feature type="transmembrane region" description="Helical" evidence="1">
    <location>
        <begin position="53"/>
        <end position="71"/>
    </location>
</feature>
<feature type="transmembrane region" description="Helical" evidence="1">
    <location>
        <begin position="118"/>
        <end position="142"/>
    </location>
</feature>
<name>A0ABT0KU98_9GAMM</name>
<evidence type="ECO:0000256" key="1">
    <source>
        <dbReference type="SAM" id="Phobius"/>
    </source>
</evidence>
<dbReference type="Proteomes" id="UP001202134">
    <property type="component" value="Unassembled WGS sequence"/>
</dbReference>
<accession>A0ABT0KU98</accession>
<protein>
    <recommendedName>
        <fullName evidence="4">DNA gyrase subunit B</fullName>
    </recommendedName>
</protein>
<proteinExistence type="predicted"/>
<keyword evidence="1" id="KW-0812">Transmembrane</keyword>
<sequence length="183" mass="20630">MVLLLQIVTAIVIICYPLAVYFGLQYLPPGTIALLLCAILIARLALNKRQLKTMVLPILVGIGLTAASFIAKRNDWLLYYPVVINMTMLGLFTSSLIKGPSMIERLAKLKEPDLPDSAIPYLNNVTRLWCGLFIINGLAAFYTAEFATLELWTLYNGLIAYIFMGLLLGGEWIYRNFWLKKHE</sequence>
<organism evidence="2 3">
    <name type="scientific">Shewanella electrodiphila</name>
    <dbReference type="NCBI Taxonomy" id="934143"/>
    <lineage>
        <taxon>Bacteria</taxon>
        <taxon>Pseudomonadati</taxon>
        <taxon>Pseudomonadota</taxon>
        <taxon>Gammaproteobacteria</taxon>
        <taxon>Alteromonadales</taxon>
        <taxon>Shewanellaceae</taxon>
        <taxon>Shewanella</taxon>
    </lineage>
</organism>
<feature type="transmembrane region" description="Helical" evidence="1">
    <location>
        <begin position="154"/>
        <end position="174"/>
    </location>
</feature>